<evidence type="ECO:0000313" key="4">
    <source>
        <dbReference type="Proteomes" id="UP000632273"/>
    </source>
</evidence>
<proteinExistence type="predicted"/>
<organism evidence="3 4">
    <name type="scientific">Hymenobacter cavernae</name>
    <dbReference type="NCBI Taxonomy" id="2044852"/>
    <lineage>
        <taxon>Bacteria</taxon>
        <taxon>Pseudomonadati</taxon>
        <taxon>Bacteroidota</taxon>
        <taxon>Cytophagia</taxon>
        <taxon>Cytophagales</taxon>
        <taxon>Hymenobacteraceae</taxon>
        <taxon>Hymenobacter</taxon>
    </lineage>
</organism>
<evidence type="ECO:0000259" key="2">
    <source>
        <dbReference type="Pfam" id="PF17293"/>
    </source>
</evidence>
<dbReference type="InterPro" id="IPR013762">
    <property type="entry name" value="Integrase-like_cat_sf"/>
</dbReference>
<comment type="caution">
    <text evidence="3">The sequence shown here is derived from an EMBL/GenBank/DDBJ whole genome shotgun (WGS) entry which is preliminary data.</text>
</comment>
<dbReference type="Gene3D" id="1.10.443.10">
    <property type="entry name" value="Intergrase catalytic core"/>
    <property type="match status" value="1"/>
</dbReference>
<reference evidence="4" key="1">
    <citation type="journal article" date="2019" name="Int. J. Syst. Evol. Microbiol.">
        <title>The Global Catalogue of Microorganisms (GCM) 10K type strain sequencing project: providing services to taxonomists for standard genome sequencing and annotation.</title>
        <authorList>
            <consortium name="The Broad Institute Genomics Platform"/>
            <consortium name="The Broad Institute Genome Sequencing Center for Infectious Disease"/>
            <person name="Wu L."/>
            <person name="Ma J."/>
        </authorList>
    </citation>
    <scope>NUCLEOTIDE SEQUENCE [LARGE SCALE GENOMIC DNA]</scope>
    <source>
        <strain evidence="4">CGMCC 1.15197</strain>
    </source>
</reference>
<gene>
    <name evidence="3" type="ORF">GCM10011383_42440</name>
</gene>
<evidence type="ECO:0000313" key="3">
    <source>
        <dbReference type="EMBL" id="GGF26423.1"/>
    </source>
</evidence>
<sequence length="465" mass="54488">MKETTFSVAIRAKGKPSKKGEIPLFLRYTVARQQYWKSLGLNIHPNLWDATNEKVSDDHDEAFQLNNKLTFQKRVLEIAASKAQDKEDWQQVQALFARWLAMETDAYQNELEDKSPRERKVRQARETKETVETYKNFIASTQAFVDANDDEQAKAVAHFRQLLDEYPATFIKSSKLVRQQITSWKNTLLKFGEETGFTLTFDNMNKAFYKAYGDWLLRDSFDGWFGANVKKLKTFLNKCVADGIQVNPAYRSFEVLSEVKEIIYLTPKELNLICAYQPQETWEQKYIDLCVFGNLTGLRVSDIQNSKFWVEDEMLVGRNTKNKTSYFIPLATDERIEQILNKYEMKLNLVSEVKYNKYIKLILKKIFERHGVNQHTIHIVKYKWRQPFYFEFQKHELISNHSSRRGFVTNMYNVHKYSVEEIKAMLGSTSNEILKYLKVEKANVKEKAEAKARERVAQAIKTKSA</sequence>
<feature type="domain" description="Arm DNA-binding" evidence="2">
    <location>
        <begin position="13"/>
        <end position="88"/>
    </location>
</feature>
<evidence type="ECO:0000256" key="1">
    <source>
        <dbReference type="ARBA" id="ARBA00023172"/>
    </source>
</evidence>
<dbReference type="Proteomes" id="UP000632273">
    <property type="component" value="Unassembled WGS sequence"/>
</dbReference>
<dbReference type="InterPro" id="IPR035386">
    <property type="entry name" value="Arm-DNA-bind_5"/>
</dbReference>
<dbReference type="RefSeq" id="WP_188816104.1">
    <property type="nucleotide sequence ID" value="NZ_BMHT01000010.1"/>
</dbReference>
<dbReference type="SUPFAM" id="SSF56349">
    <property type="entry name" value="DNA breaking-rejoining enzymes"/>
    <property type="match status" value="1"/>
</dbReference>
<dbReference type="Pfam" id="PF17293">
    <property type="entry name" value="Arm-DNA-bind_5"/>
    <property type="match status" value="1"/>
</dbReference>
<accession>A0ABQ1UTV5</accession>
<protein>
    <recommendedName>
        <fullName evidence="2">Arm DNA-binding domain-containing protein</fullName>
    </recommendedName>
</protein>
<keyword evidence="1" id="KW-0233">DNA recombination</keyword>
<name>A0ABQ1UTV5_9BACT</name>
<keyword evidence="4" id="KW-1185">Reference proteome</keyword>
<dbReference type="InterPro" id="IPR011010">
    <property type="entry name" value="DNA_brk_join_enz"/>
</dbReference>
<dbReference type="EMBL" id="BMHT01000010">
    <property type="protein sequence ID" value="GGF26423.1"/>
    <property type="molecule type" value="Genomic_DNA"/>
</dbReference>